<keyword evidence="14" id="KW-1185">Reference proteome</keyword>
<evidence type="ECO:0000256" key="6">
    <source>
        <dbReference type="ARBA" id="ARBA00022741"/>
    </source>
</evidence>
<gene>
    <name evidence="13" type="ORF">Gotri_000911</name>
</gene>
<feature type="transmembrane region" description="Helical" evidence="11">
    <location>
        <begin position="569"/>
        <end position="592"/>
    </location>
</feature>
<dbReference type="Pfam" id="PF19055">
    <property type="entry name" value="ABC2_membrane_7"/>
    <property type="match status" value="1"/>
</dbReference>
<evidence type="ECO:0000313" key="14">
    <source>
        <dbReference type="Proteomes" id="UP000593568"/>
    </source>
</evidence>
<dbReference type="InterPro" id="IPR043926">
    <property type="entry name" value="ABCG_dom"/>
</dbReference>
<evidence type="ECO:0000259" key="12">
    <source>
        <dbReference type="PROSITE" id="PS50893"/>
    </source>
</evidence>
<comment type="caution">
    <text evidence="13">The sequence shown here is derived from an EMBL/GenBank/DDBJ whole genome shotgun (WGS) entry which is preliminary data.</text>
</comment>
<feature type="transmembrane region" description="Helical" evidence="11">
    <location>
        <begin position="485"/>
        <end position="507"/>
    </location>
</feature>
<keyword evidence="8 11" id="KW-1133">Transmembrane helix</keyword>
<comment type="similarity">
    <text evidence="2">Belongs to the ABC transporter superfamily. ABCG family. PDR (TC 3.A.1.205) subfamily.</text>
</comment>
<dbReference type="GO" id="GO:0005524">
    <property type="term" value="F:ATP binding"/>
    <property type="evidence" value="ECO:0007669"/>
    <property type="project" value="UniProtKB-KW"/>
</dbReference>
<sequence length="1204" mass="136101">MTLLLGPPSSGKTTLLLSLAGKLGKDLKFAGRVTYNGHGMKEFVPQRTSAYISQYDVHIGEMTVRETLAFSARCQGVGPRYEMLKELSRREKEANIKPDPDIDIYMKAAALEGQEANVVTDYILKILGLEVCADTFVGDEMRRGISGGQKKRVTTGEMLVGPARALFMDEISTGLDTSTTFHIVNSLRQSIHILNGTALISLLQPAPETYDLFDDIILLSDGHVVYQGPRENVLEFFEYMGFKCPERKGVADFLQEVTSRKDQEQYWARKDEPYSFISVKELAEAFQSFHIGQKLGDDLAVPFDKSKSHLAALTKDKYGVSKKELLKACVSREYLLMKRNLFVYVFKMIQLIFIGVITMTIFIRTEMHRDTITDGGIFMGALFFILIMIMFNGFAELAMTILKLPVFYKQRDLLFYPSWAYSLPALILKTPISILEVTVWVFMSYYVIGFDPDVGSFFKNYLVLLCLSQMASGLFRLMGGLGRNIIVANTCGSFALLTVLVMGGFILTRDDVKKWWKWGYWISPLMYAQNAIAVNEFLGKSWRHVPPNSTEPLGVLVMKSRGIFPEPHWYWIGVGALIGYCFLFNFLFTLALKYLDPFGKPQAVISKETLAERIASKTGENIELSSRGRDSSGSMKKINAERRTGASSRSLSWKVTSVNEANQKRKRGMVLPFEPLSMSFDEIKYAVDMPQEMKAQGISEERLELLKGVSGAFRPGVLTALMGVSGAGKTTLMDVLAGRKTGGYVEGTIKISGYPKKQETFARISGYCEQTDIHSPHVTVYESLVFSAWLRLPPEVNSETRMMFIEEVMELVELSSLRDALVGLPGVNGLSTEQRKRLTIAVELVANPSIIFMDEPTSGLDARAAAIVMRTVRNTVDTGRTVVCTIHQPSIDIFDAFDEEINGIPKIKDGYNPATWMLEVTSGAQEEAIGVNFTNIYKNSELYRRNKALVKELSNPAPGSKDLYFQTRYSQSLLTQCIACLWKQYWSYWRNPPYTAVRFLFTTFIALMFGTIFWDLGSKRTRRQDVFNSMGSMYATVLFIGFQNAASVQPVVAVERTVFYRERAAGMYSALPYAFGQVVIELPYILVQTVIYGIIVYAMIGFEWTSHKFFWYLFFMYFTFLYFTFYGMMTVAVTPDHNIAGIISSAFFALWNLFSGFIIPRTRIPVWWRWYYWVCPISWSLYGLIASQYGDVQDKFGSGETVQH</sequence>
<feature type="transmembrane region" description="Helical" evidence="11">
    <location>
        <begin position="996"/>
        <end position="1014"/>
    </location>
</feature>
<dbReference type="InterPro" id="IPR013525">
    <property type="entry name" value="ABC2_TM"/>
</dbReference>
<dbReference type="SMART" id="SM00382">
    <property type="entry name" value="AAA"/>
    <property type="match status" value="2"/>
</dbReference>
<dbReference type="PANTHER" id="PTHR48040">
    <property type="entry name" value="PLEIOTROPIC DRUG RESISTANCE PROTEIN 1-LIKE ISOFORM X1"/>
    <property type="match status" value="1"/>
</dbReference>
<dbReference type="Pfam" id="PF01061">
    <property type="entry name" value="ABC2_membrane"/>
    <property type="match status" value="2"/>
</dbReference>
<evidence type="ECO:0000256" key="8">
    <source>
        <dbReference type="ARBA" id="ARBA00022989"/>
    </source>
</evidence>
<keyword evidence="7" id="KW-0067">ATP-binding</keyword>
<evidence type="ECO:0000256" key="1">
    <source>
        <dbReference type="ARBA" id="ARBA00004141"/>
    </source>
</evidence>
<evidence type="ECO:0000256" key="11">
    <source>
        <dbReference type="SAM" id="Phobius"/>
    </source>
</evidence>
<proteinExistence type="inferred from homology"/>
<dbReference type="AlphaFoldDB" id="A0A7J9FDU2"/>
<dbReference type="PANTHER" id="PTHR48040:SF45">
    <property type="entry name" value="PLEIOTROPIC DRUG RESISTANCE PROTEIN 1-LIKE"/>
    <property type="match status" value="1"/>
</dbReference>
<feature type="transmembrane region" description="Helical" evidence="11">
    <location>
        <begin position="1109"/>
        <end position="1133"/>
    </location>
</feature>
<keyword evidence="5" id="KW-0677">Repeat</keyword>
<evidence type="ECO:0000256" key="3">
    <source>
        <dbReference type="ARBA" id="ARBA00022448"/>
    </source>
</evidence>
<dbReference type="Gene3D" id="3.40.50.300">
    <property type="entry name" value="P-loop containing nucleotide triphosphate hydrolases"/>
    <property type="match status" value="2"/>
</dbReference>
<dbReference type="GO" id="GO:0140359">
    <property type="term" value="F:ABC-type transporter activity"/>
    <property type="evidence" value="ECO:0007669"/>
    <property type="project" value="InterPro"/>
</dbReference>
<feature type="transmembrane region" description="Helical" evidence="11">
    <location>
        <begin position="1170"/>
        <end position="1189"/>
    </location>
</feature>
<dbReference type="FunFam" id="3.40.50.300:FF:000059">
    <property type="entry name" value="ABC transporter G family member 40"/>
    <property type="match status" value="1"/>
</dbReference>
<feature type="transmembrane region" description="Helical" evidence="11">
    <location>
        <begin position="341"/>
        <end position="363"/>
    </location>
</feature>
<feature type="non-terminal residue" evidence="13">
    <location>
        <position position="1"/>
    </location>
</feature>
<feature type="region of interest" description="Disordered" evidence="10">
    <location>
        <begin position="621"/>
        <end position="645"/>
    </location>
</feature>
<keyword evidence="4 11" id="KW-0812">Transmembrane</keyword>
<dbReference type="Pfam" id="PF08370">
    <property type="entry name" value="PDR_assoc"/>
    <property type="match status" value="1"/>
</dbReference>
<dbReference type="InterPro" id="IPR003593">
    <property type="entry name" value="AAA+_ATPase"/>
</dbReference>
<evidence type="ECO:0000256" key="7">
    <source>
        <dbReference type="ARBA" id="ARBA00022840"/>
    </source>
</evidence>
<feature type="transmembrane region" description="Helical" evidence="11">
    <location>
        <begin position="1082"/>
        <end position="1102"/>
    </location>
</feature>
<dbReference type="Proteomes" id="UP000593568">
    <property type="component" value="Unassembled WGS sequence"/>
</dbReference>
<dbReference type="EMBL" id="JABEZW010000013">
    <property type="protein sequence ID" value="MBA0783144.1"/>
    <property type="molecule type" value="Genomic_DNA"/>
</dbReference>
<feature type="transmembrane region" description="Helical" evidence="11">
    <location>
        <begin position="419"/>
        <end position="448"/>
    </location>
</feature>
<dbReference type="SUPFAM" id="SSF52540">
    <property type="entry name" value="P-loop containing nucleoside triphosphate hydrolases"/>
    <property type="match status" value="2"/>
</dbReference>
<dbReference type="FunFam" id="3.40.50.300:FF:000179">
    <property type="entry name" value="ABC transporter G family member 34"/>
    <property type="match status" value="1"/>
</dbReference>
<dbReference type="InterPro" id="IPR003439">
    <property type="entry name" value="ABC_transporter-like_ATP-bd"/>
</dbReference>
<keyword evidence="9 11" id="KW-0472">Membrane</keyword>
<dbReference type="CDD" id="cd03232">
    <property type="entry name" value="ABCG_PDR_domain2"/>
    <property type="match status" value="1"/>
</dbReference>
<dbReference type="GO" id="GO:0016020">
    <property type="term" value="C:membrane"/>
    <property type="evidence" value="ECO:0007669"/>
    <property type="project" value="UniProtKB-SubCell"/>
</dbReference>
<evidence type="ECO:0000256" key="4">
    <source>
        <dbReference type="ARBA" id="ARBA00022692"/>
    </source>
</evidence>
<dbReference type="Pfam" id="PF00005">
    <property type="entry name" value="ABC_tran"/>
    <property type="match status" value="2"/>
</dbReference>
<dbReference type="InterPro" id="IPR034003">
    <property type="entry name" value="ABCG_PDR_2"/>
</dbReference>
<dbReference type="PROSITE" id="PS50893">
    <property type="entry name" value="ABC_TRANSPORTER_2"/>
    <property type="match status" value="2"/>
</dbReference>
<feature type="transmembrane region" description="Helical" evidence="11">
    <location>
        <begin position="1139"/>
        <end position="1158"/>
    </location>
</feature>
<accession>A0A7J9FDU2</accession>
<dbReference type="InterPro" id="IPR027417">
    <property type="entry name" value="P-loop_NTPase"/>
</dbReference>
<comment type="subcellular location">
    <subcellularLocation>
        <location evidence="1">Membrane</location>
        <topology evidence="1">Multi-pass membrane protein</topology>
    </subcellularLocation>
</comment>
<evidence type="ECO:0000256" key="9">
    <source>
        <dbReference type="ARBA" id="ARBA00023136"/>
    </source>
</evidence>
<evidence type="ECO:0000256" key="2">
    <source>
        <dbReference type="ARBA" id="ARBA00006012"/>
    </source>
</evidence>
<evidence type="ECO:0000256" key="5">
    <source>
        <dbReference type="ARBA" id="ARBA00022737"/>
    </source>
</evidence>
<organism evidence="13 14">
    <name type="scientific">Gossypium trilobum</name>
    <dbReference type="NCBI Taxonomy" id="34281"/>
    <lineage>
        <taxon>Eukaryota</taxon>
        <taxon>Viridiplantae</taxon>
        <taxon>Streptophyta</taxon>
        <taxon>Embryophyta</taxon>
        <taxon>Tracheophyta</taxon>
        <taxon>Spermatophyta</taxon>
        <taxon>Magnoliopsida</taxon>
        <taxon>eudicotyledons</taxon>
        <taxon>Gunneridae</taxon>
        <taxon>Pentapetalae</taxon>
        <taxon>rosids</taxon>
        <taxon>malvids</taxon>
        <taxon>Malvales</taxon>
        <taxon>Malvaceae</taxon>
        <taxon>Malvoideae</taxon>
        <taxon>Gossypium</taxon>
    </lineage>
</organism>
<feature type="transmembrane region" description="Helical" evidence="11">
    <location>
        <begin position="460"/>
        <end position="479"/>
    </location>
</feature>
<keyword evidence="6" id="KW-0547">Nucleotide-binding</keyword>
<feature type="domain" description="ABC transporter" evidence="12">
    <location>
        <begin position="678"/>
        <end position="934"/>
    </location>
</feature>
<dbReference type="InterPro" id="IPR013581">
    <property type="entry name" value="PDR_assoc"/>
</dbReference>
<keyword evidence="3" id="KW-0813">Transport</keyword>
<evidence type="ECO:0000313" key="13">
    <source>
        <dbReference type="EMBL" id="MBA0783144.1"/>
    </source>
</evidence>
<reference evidence="13 14" key="1">
    <citation type="journal article" date="2019" name="Genome Biol. Evol.">
        <title>Insights into the evolution of the New World diploid cottons (Gossypium, subgenus Houzingenia) based on genome sequencing.</title>
        <authorList>
            <person name="Grover C.E."/>
            <person name="Arick M.A. 2nd"/>
            <person name="Thrash A."/>
            <person name="Conover J.L."/>
            <person name="Sanders W.S."/>
            <person name="Peterson D.G."/>
            <person name="Frelichowski J.E."/>
            <person name="Scheffler J.A."/>
            <person name="Scheffler B.E."/>
            <person name="Wendel J.F."/>
        </authorList>
    </citation>
    <scope>NUCLEOTIDE SEQUENCE [LARGE SCALE GENOMIC DNA]</scope>
    <source>
        <strain evidence="13">8</strain>
        <tissue evidence="13">Leaf</tissue>
    </source>
</reference>
<evidence type="ECO:0000256" key="10">
    <source>
        <dbReference type="SAM" id="MobiDB-lite"/>
    </source>
</evidence>
<feature type="domain" description="ABC transporter" evidence="12">
    <location>
        <begin position="1"/>
        <end position="246"/>
    </location>
</feature>
<name>A0A7J9FDU2_9ROSI</name>
<feature type="transmembrane region" description="Helical" evidence="11">
    <location>
        <begin position="375"/>
        <end position="399"/>
    </location>
</feature>
<dbReference type="GO" id="GO:0016887">
    <property type="term" value="F:ATP hydrolysis activity"/>
    <property type="evidence" value="ECO:0007669"/>
    <property type="project" value="InterPro"/>
</dbReference>
<protein>
    <recommendedName>
        <fullName evidence="12">ABC transporter domain-containing protein</fullName>
    </recommendedName>
</protein>